<proteinExistence type="predicted"/>
<name>G3HRZ4_CRIGR</name>
<feature type="coiled-coil region" evidence="1">
    <location>
        <begin position="1"/>
        <end position="133"/>
    </location>
</feature>
<dbReference type="InParanoid" id="G3HRZ4"/>
<sequence length="217" mass="25232">MELKKEEAARQRQRIAELEEMQERLQEALQLEVKARRDEEAVRLAQTRLLEEEEDKLRQLMHLKEEQERYIERAQQEKQELQQEMALQSRSLQHAQLQLEEVRQHRQRAGEDVEAAQRKLRQASTNVKHWNVQMNRLMHPIEPGDKRPTTSSSFTGFQPSPLARRDSSLKRLTHWGSQGSRTLAANSSERKSLNGGDETPILASASQEDKLDPAPEN</sequence>
<evidence type="ECO:0000313" key="4">
    <source>
        <dbReference type="Proteomes" id="UP000001075"/>
    </source>
</evidence>
<dbReference type="STRING" id="10029.G3HRZ4"/>
<evidence type="ECO:0000313" key="3">
    <source>
        <dbReference type="EMBL" id="EGW01507.1"/>
    </source>
</evidence>
<evidence type="ECO:0000256" key="1">
    <source>
        <dbReference type="SAM" id="Coils"/>
    </source>
</evidence>
<dbReference type="AlphaFoldDB" id="G3HRZ4"/>
<feature type="compositionally biased region" description="Basic and acidic residues" evidence="2">
    <location>
        <begin position="207"/>
        <end position="217"/>
    </location>
</feature>
<organism evidence="3 4">
    <name type="scientific">Cricetulus griseus</name>
    <name type="common">Chinese hamster</name>
    <name type="synonym">Cricetulus barabensis griseus</name>
    <dbReference type="NCBI Taxonomy" id="10029"/>
    <lineage>
        <taxon>Eukaryota</taxon>
        <taxon>Metazoa</taxon>
        <taxon>Chordata</taxon>
        <taxon>Craniata</taxon>
        <taxon>Vertebrata</taxon>
        <taxon>Euteleostomi</taxon>
        <taxon>Mammalia</taxon>
        <taxon>Eutheria</taxon>
        <taxon>Euarchontoglires</taxon>
        <taxon>Glires</taxon>
        <taxon>Rodentia</taxon>
        <taxon>Myomorpha</taxon>
        <taxon>Muroidea</taxon>
        <taxon>Cricetidae</taxon>
        <taxon>Cricetinae</taxon>
        <taxon>Cricetulus</taxon>
    </lineage>
</organism>
<dbReference type="EMBL" id="JH000648">
    <property type="protein sequence ID" value="EGW01507.1"/>
    <property type="molecule type" value="Genomic_DNA"/>
</dbReference>
<protein>
    <submittedName>
        <fullName evidence="3">Differentially expressed in FDCP 6</fullName>
    </submittedName>
</protein>
<evidence type="ECO:0000256" key="2">
    <source>
        <dbReference type="SAM" id="MobiDB-lite"/>
    </source>
</evidence>
<accession>G3HRZ4</accession>
<dbReference type="PaxDb" id="10029-XP_007610827.1"/>
<dbReference type="GO" id="GO:0005737">
    <property type="term" value="C:cytoplasm"/>
    <property type="evidence" value="ECO:0007669"/>
    <property type="project" value="TreeGrafter"/>
</dbReference>
<feature type="compositionally biased region" description="Polar residues" evidence="2">
    <location>
        <begin position="175"/>
        <end position="187"/>
    </location>
</feature>
<dbReference type="eggNOG" id="ENOG502QUWV">
    <property type="taxonomic scope" value="Eukaryota"/>
</dbReference>
<keyword evidence="1" id="KW-0175">Coiled coil</keyword>
<feature type="compositionally biased region" description="Polar residues" evidence="2">
    <location>
        <begin position="149"/>
        <end position="158"/>
    </location>
</feature>
<dbReference type="Proteomes" id="UP000001075">
    <property type="component" value="Unassembled WGS sequence"/>
</dbReference>
<feature type="region of interest" description="Disordered" evidence="2">
    <location>
        <begin position="139"/>
        <end position="217"/>
    </location>
</feature>
<dbReference type="PANTHER" id="PTHR14383:SF2">
    <property type="entry name" value="DIFFERENTIALLY EXPRESSED IN FDCP 6 HOMOLOG"/>
    <property type="match status" value="1"/>
</dbReference>
<dbReference type="PANTHER" id="PTHR14383">
    <property type="entry name" value="SWAP-70 RECOMBINASE"/>
    <property type="match status" value="1"/>
</dbReference>
<gene>
    <name evidence="3" type="ORF">I79_013619</name>
</gene>
<reference evidence="4" key="1">
    <citation type="journal article" date="2011" name="Nat. Biotechnol.">
        <title>The genomic sequence of the Chinese hamster ovary (CHO)-K1 cell line.</title>
        <authorList>
            <person name="Xu X."/>
            <person name="Nagarajan H."/>
            <person name="Lewis N.E."/>
            <person name="Pan S."/>
            <person name="Cai Z."/>
            <person name="Liu X."/>
            <person name="Chen W."/>
            <person name="Xie M."/>
            <person name="Wang W."/>
            <person name="Hammond S."/>
            <person name="Andersen M.R."/>
            <person name="Neff N."/>
            <person name="Passarelli B."/>
            <person name="Koh W."/>
            <person name="Fan H.C."/>
            <person name="Wang J."/>
            <person name="Gui Y."/>
            <person name="Lee K.H."/>
            <person name="Betenbaugh M.J."/>
            <person name="Quake S.R."/>
            <person name="Famili I."/>
            <person name="Palsson B.O."/>
            <person name="Wang J."/>
        </authorList>
    </citation>
    <scope>NUCLEOTIDE SEQUENCE [LARGE SCALE GENOMIC DNA]</scope>
    <source>
        <strain evidence="4">CHO K1 cell line</strain>
    </source>
</reference>
<dbReference type="GO" id="GO:0005634">
    <property type="term" value="C:nucleus"/>
    <property type="evidence" value="ECO:0007669"/>
    <property type="project" value="TreeGrafter"/>
</dbReference>